<proteinExistence type="predicted"/>
<gene>
    <name evidence="1" type="ORF">BpHYR1_006814</name>
</gene>
<reference evidence="1 2" key="1">
    <citation type="journal article" date="2018" name="Sci. Rep.">
        <title>Genomic signatures of local adaptation to the degree of environmental predictability in rotifers.</title>
        <authorList>
            <person name="Franch-Gras L."/>
            <person name="Hahn C."/>
            <person name="Garcia-Roger E.M."/>
            <person name="Carmona M.J."/>
            <person name="Serra M."/>
            <person name="Gomez A."/>
        </authorList>
    </citation>
    <scope>NUCLEOTIDE SEQUENCE [LARGE SCALE GENOMIC DNA]</scope>
    <source>
        <strain evidence="1">HYR1</strain>
    </source>
</reference>
<evidence type="ECO:0000313" key="1">
    <source>
        <dbReference type="EMBL" id="RNA32142.1"/>
    </source>
</evidence>
<evidence type="ECO:0000313" key="2">
    <source>
        <dbReference type="Proteomes" id="UP000276133"/>
    </source>
</evidence>
<dbReference type="Proteomes" id="UP000276133">
    <property type="component" value="Unassembled WGS sequence"/>
</dbReference>
<comment type="caution">
    <text evidence="1">The sequence shown here is derived from an EMBL/GenBank/DDBJ whole genome shotgun (WGS) entry which is preliminary data.</text>
</comment>
<sequence>MIFRGASSVTAAFSFNFLRCSKLDQDFPKELHSRAKLHIFHLQVLYKYNKIHNILLPQGVRLELSLFCLPVKCIKFQEVFCRWYCESDFRLNLTLKGTMTGLISFYSHINYG</sequence>
<organism evidence="1 2">
    <name type="scientific">Brachionus plicatilis</name>
    <name type="common">Marine rotifer</name>
    <name type="synonym">Brachionus muelleri</name>
    <dbReference type="NCBI Taxonomy" id="10195"/>
    <lineage>
        <taxon>Eukaryota</taxon>
        <taxon>Metazoa</taxon>
        <taxon>Spiralia</taxon>
        <taxon>Gnathifera</taxon>
        <taxon>Rotifera</taxon>
        <taxon>Eurotatoria</taxon>
        <taxon>Monogononta</taxon>
        <taxon>Pseudotrocha</taxon>
        <taxon>Ploima</taxon>
        <taxon>Brachionidae</taxon>
        <taxon>Brachionus</taxon>
    </lineage>
</organism>
<keyword evidence="2" id="KW-1185">Reference proteome</keyword>
<name>A0A3M7S8P7_BRAPC</name>
<accession>A0A3M7S8P7</accession>
<protein>
    <submittedName>
        <fullName evidence="1">Uncharacterized protein</fullName>
    </submittedName>
</protein>
<dbReference type="EMBL" id="REGN01001839">
    <property type="protein sequence ID" value="RNA32142.1"/>
    <property type="molecule type" value="Genomic_DNA"/>
</dbReference>
<dbReference type="AlphaFoldDB" id="A0A3M7S8P7"/>